<feature type="region of interest" description="Disordered" evidence="1">
    <location>
        <begin position="1"/>
        <end position="49"/>
    </location>
</feature>
<protein>
    <submittedName>
        <fullName evidence="2">Uncharacterized protein</fullName>
    </submittedName>
</protein>
<evidence type="ECO:0000313" key="3">
    <source>
        <dbReference type="Proteomes" id="UP000762676"/>
    </source>
</evidence>
<accession>A0AAV4IP41</accession>
<feature type="compositionally biased region" description="Basic and acidic residues" evidence="1">
    <location>
        <begin position="15"/>
        <end position="31"/>
    </location>
</feature>
<gene>
    <name evidence="2" type="ORF">ElyMa_006690400</name>
</gene>
<dbReference type="Proteomes" id="UP000762676">
    <property type="component" value="Unassembled WGS sequence"/>
</dbReference>
<organism evidence="2 3">
    <name type="scientific">Elysia marginata</name>
    <dbReference type="NCBI Taxonomy" id="1093978"/>
    <lineage>
        <taxon>Eukaryota</taxon>
        <taxon>Metazoa</taxon>
        <taxon>Spiralia</taxon>
        <taxon>Lophotrochozoa</taxon>
        <taxon>Mollusca</taxon>
        <taxon>Gastropoda</taxon>
        <taxon>Heterobranchia</taxon>
        <taxon>Euthyneura</taxon>
        <taxon>Panpulmonata</taxon>
        <taxon>Sacoglossa</taxon>
        <taxon>Placobranchoidea</taxon>
        <taxon>Plakobranchidae</taxon>
        <taxon>Elysia</taxon>
    </lineage>
</organism>
<sequence length="115" mass="12517">MNPGKKATNSGKNGETSRGERSETGREREAQETDGAGSRGSSASNIHSHPLLKSLSPILSFTKFFTWLMTLLPSISPQESKTSSGRMDVKKATQVLRNSGKISDVVHRICKRLCV</sequence>
<name>A0AAV4IP41_9GAST</name>
<dbReference type="AlphaFoldDB" id="A0AAV4IP41"/>
<evidence type="ECO:0000313" key="2">
    <source>
        <dbReference type="EMBL" id="GFS12154.1"/>
    </source>
</evidence>
<keyword evidence="3" id="KW-1185">Reference proteome</keyword>
<dbReference type="EMBL" id="BMAT01013394">
    <property type="protein sequence ID" value="GFS12154.1"/>
    <property type="molecule type" value="Genomic_DNA"/>
</dbReference>
<proteinExistence type="predicted"/>
<comment type="caution">
    <text evidence="2">The sequence shown here is derived from an EMBL/GenBank/DDBJ whole genome shotgun (WGS) entry which is preliminary data.</text>
</comment>
<reference evidence="2 3" key="1">
    <citation type="journal article" date="2021" name="Elife">
        <title>Chloroplast acquisition without the gene transfer in kleptoplastic sea slugs, Plakobranchus ocellatus.</title>
        <authorList>
            <person name="Maeda T."/>
            <person name="Takahashi S."/>
            <person name="Yoshida T."/>
            <person name="Shimamura S."/>
            <person name="Takaki Y."/>
            <person name="Nagai Y."/>
            <person name="Toyoda A."/>
            <person name="Suzuki Y."/>
            <person name="Arimoto A."/>
            <person name="Ishii H."/>
            <person name="Satoh N."/>
            <person name="Nishiyama T."/>
            <person name="Hasebe M."/>
            <person name="Maruyama T."/>
            <person name="Minagawa J."/>
            <person name="Obokata J."/>
            <person name="Shigenobu S."/>
        </authorList>
    </citation>
    <scope>NUCLEOTIDE SEQUENCE [LARGE SCALE GENOMIC DNA]</scope>
</reference>
<evidence type="ECO:0000256" key="1">
    <source>
        <dbReference type="SAM" id="MobiDB-lite"/>
    </source>
</evidence>